<keyword evidence="3 6" id="KW-0812">Transmembrane</keyword>
<dbReference type="Proteomes" id="UP000185598">
    <property type="component" value="Unassembled WGS sequence"/>
</dbReference>
<reference evidence="7 10" key="2">
    <citation type="submission" date="2020-08" db="EMBL/GenBank/DDBJ databases">
        <title>Genomic Encyclopedia of Type Strains, Phase IV (KMG-IV): sequencing the most valuable type-strain genomes for metagenomic binning, comparative biology and taxonomic classification.</title>
        <authorList>
            <person name="Goeker M."/>
        </authorList>
    </citation>
    <scope>NUCLEOTIDE SEQUENCE [LARGE SCALE GENOMIC DNA]</scope>
    <source>
        <strain evidence="7 10">DSM 100021</strain>
    </source>
</reference>
<evidence type="ECO:0000313" key="8">
    <source>
        <dbReference type="EMBL" id="OLP50871.1"/>
    </source>
</evidence>
<feature type="transmembrane region" description="Helical" evidence="6">
    <location>
        <begin position="75"/>
        <end position="92"/>
    </location>
</feature>
<sequence>MTMLATLFAIATALLVGAASPGPSFLLVSHLAMTRSRKAGLMAALGMGTGGLVFALLALAGLATLITQFGWLHRLLQIAGGLYLVSMAWRLWRGASQPIEQQMQGEMPASLARTYGTACLTQISNPKTAIVYASIFAALLPFRPDQMLVLLLPGVVFLVEAGWYALVALVFSAPMPRRAYLAARKPLDRLAALVLAGLGLRLVIEGVRT</sequence>
<protein>
    <submittedName>
        <fullName evidence="8">Threonine transporter</fullName>
    </submittedName>
    <submittedName>
        <fullName evidence="7">Threonine/homoserine/homoserine lactone efflux protein</fullName>
    </submittedName>
</protein>
<evidence type="ECO:0000256" key="6">
    <source>
        <dbReference type="SAM" id="Phobius"/>
    </source>
</evidence>
<name>A0A1Q9A8H4_9HYPH</name>
<dbReference type="Pfam" id="PF01810">
    <property type="entry name" value="LysE"/>
    <property type="match status" value="1"/>
</dbReference>
<dbReference type="RefSeq" id="WP_075613575.1">
    <property type="nucleotide sequence ID" value="NZ_JACIED010000005.1"/>
</dbReference>
<keyword evidence="4 6" id="KW-1133">Transmembrane helix</keyword>
<dbReference type="EMBL" id="MKIN01000020">
    <property type="protein sequence ID" value="OLP50871.1"/>
    <property type="molecule type" value="Genomic_DNA"/>
</dbReference>
<comment type="caution">
    <text evidence="8">The sequence shown here is derived from an EMBL/GenBank/DDBJ whole genome shotgun (WGS) entry which is preliminary data.</text>
</comment>
<keyword evidence="9" id="KW-1185">Reference proteome</keyword>
<dbReference type="OrthoDB" id="7346064at2"/>
<evidence type="ECO:0000313" key="7">
    <source>
        <dbReference type="EMBL" id="MBB4009606.1"/>
    </source>
</evidence>
<evidence type="ECO:0000313" key="10">
    <source>
        <dbReference type="Proteomes" id="UP000544107"/>
    </source>
</evidence>
<accession>A0A1Q9A8H4</accession>
<evidence type="ECO:0000256" key="2">
    <source>
        <dbReference type="ARBA" id="ARBA00022475"/>
    </source>
</evidence>
<dbReference type="EMBL" id="JACIED010000005">
    <property type="protein sequence ID" value="MBB4009606.1"/>
    <property type="molecule type" value="Genomic_DNA"/>
</dbReference>
<evidence type="ECO:0000313" key="9">
    <source>
        <dbReference type="Proteomes" id="UP000185598"/>
    </source>
</evidence>
<feature type="transmembrane region" description="Helical" evidence="6">
    <location>
        <begin position="148"/>
        <end position="175"/>
    </location>
</feature>
<dbReference type="Proteomes" id="UP000544107">
    <property type="component" value="Unassembled WGS sequence"/>
</dbReference>
<dbReference type="InterPro" id="IPR001123">
    <property type="entry name" value="LeuE-type"/>
</dbReference>
<dbReference type="AlphaFoldDB" id="A0A1Q9A8H4"/>
<dbReference type="PANTHER" id="PTHR30086">
    <property type="entry name" value="ARGININE EXPORTER PROTEIN ARGO"/>
    <property type="match status" value="1"/>
</dbReference>
<dbReference type="GO" id="GO:0015171">
    <property type="term" value="F:amino acid transmembrane transporter activity"/>
    <property type="evidence" value="ECO:0007669"/>
    <property type="project" value="TreeGrafter"/>
</dbReference>
<evidence type="ECO:0000256" key="4">
    <source>
        <dbReference type="ARBA" id="ARBA00022989"/>
    </source>
</evidence>
<dbReference type="STRING" id="887144.BJF91_06425"/>
<dbReference type="GO" id="GO:0005886">
    <property type="term" value="C:plasma membrane"/>
    <property type="evidence" value="ECO:0007669"/>
    <property type="project" value="UniProtKB-SubCell"/>
</dbReference>
<evidence type="ECO:0000256" key="1">
    <source>
        <dbReference type="ARBA" id="ARBA00004651"/>
    </source>
</evidence>
<evidence type="ECO:0000256" key="3">
    <source>
        <dbReference type="ARBA" id="ARBA00022692"/>
    </source>
</evidence>
<feature type="transmembrane region" description="Helical" evidence="6">
    <location>
        <begin position="43"/>
        <end position="63"/>
    </location>
</feature>
<gene>
    <name evidence="8" type="ORF">BJF91_06425</name>
    <name evidence="7" type="ORF">GGQ71_003894</name>
</gene>
<dbReference type="PANTHER" id="PTHR30086:SF19">
    <property type="entry name" value="THREONINE EFFLUX PROTEIN"/>
    <property type="match status" value="1"/>
</dbReference>
<reference evidence="8 9" key="1">
    <citation type="submission" date="2016-09" db="EMBL/GenBank/DDBJ databases">
        <title>Rhizobium oryziradicis sp. nov., isolated from the root of rice.</title>
        <authorList>
            <person name="Zhao J."/>
            <person name="Zhang X."/>
        </authorList>
    </citation>
    <scope>NUCLEOTIDE SEQUENCE [LARGE SCALE GENOMIC DNA]</scope>
    <source>
        <strain evidence="8 9">14971</strain>
    </source>
</reference>
<proteinExistence type="predicted"/>
<keyword evidence="2" id="KW-1003">Cell membrane</keyword>
<organism evidence="8 9">
    <name type="scientific">Allorhizobium taibaishanense</name>
    <dbReference type="NCBI Taxonomy" id="887144"/>
    <lineage>
        <taxon>Bacteria</taxon>
        <taxon>Pseudomonadati</taxon>
        <taxon>Pseudomonadota</taxon>
        <taxon>Alphaproteobacteria</taxon>
        <taxon>Hyphomicrobiales</taxon>
        <taxon>Rhizobiaceae</taxon>
        <taxon>Rhizobium/Agrobacterium group</taxon>
        <taxon>Allorhizobium</taxon>
    </lineage>
</organism>
<comment type="subcellular location">
    <subcellularLocation>
        <location evidence="1">Cell membrane</location>
        <topology evidence="1">Multi-pass membrane protein</topology>
    </subcellularLocation>
</comment>
<evidence type="ECO:0000256" key="5">
    <source>
        <dbReference type="ARBA" id="ARBA00023136"/>
    </source>
</evidence>
<keyword evidence="5 6" id="KW-0472">Membrane</keyword>